<evidence type="ECO:0000259" key="9">
    <source>
        <dbReference type="PROSITE" id="PS50011"/>
    </source>
</evidence>
<evidence type="ECO:0000256" key="3">
    <source>
        <dbReference type="ARBA" id="ARBA00022741"/>
    </source>
</evidence>
<dbReference type="GO" id="GO:0005737">
    <property type="term" value="C:cytoplasm"/>
    <property type="evidence" value="ECO:0007669"/>
    <property type="project" value="TreeGrafter"/>
</dbReference>
<keyword evidence="3 6" id="KW-0547">Nucleotide-binding</keyword>
<dbReference type="GO" id="GO:0004674">
    <property type="term" value="F:protein serine/threonine kinase activity"/>
    <property type="evidence" value="ECO:0007669"/>
    <property type="project" value="UniProtKB-KW"/>
</dbReference>
<accession>A0A3Q3R665</accession>
<keyword evidence="2" id="KW-0808">Transferase</keyword>
<dbReference type="PROSITE" id="PS00107">
    <property type="entry name" value="PROTEIN_KINASE_ATP"/>
    <property type="match status" value="1"/>
</dbReference>
<dbReference type="Pfam" id="PF00069">
    <property type="entry name" value="Pkinase"/>
    <property type="match status" value="1"/>
</dbReference>
<proteinExistence type="inferred from homology"/>
<dbReference type="InterPro" id="IPR050494">
    <property type="entry name" value="Ser_Thr_dual-spec_kinase"/>
</dbReference>
<dbReference type="AlphaFoldDB" id="A0A3Q3R665"/>
<keyword evidence="4" id="KW-0418">Kinase</keyword>
<evidence type="ECO:0000256" key="2">
    <source>
        <dbReference type="ARBA" id="ARBA00022679"/>
    </source>
</evidence>
<dbReference type="PANTHER" id="PTHR24058:SF17">
    <property type="entry name" value="HOMEODOMAIN INTERACTING PROTEIN KINASE, ISOFORM D"/>
    <property type="match status" value="1"/>
</dbReference>
<organism evidence="10 11">
    <name type="scientific">Monopterus albus</name>
    <name type="common">Swamp eel</name>
    <dbReference type="NCBI Taxonomy" id="43700"/>
    <lineage>
        <taxon>Eukaryota</taxon>
        <taxon>Metazoa</taxon>
        <taxon>Chordata</taxon>
        <taxon>Craniata</taxon>
        <taxon>Vertebrata</taxon>
        <taxon>Euteleostomi</taxon>
        <taxon>Actinopterygii</taxon>
        <taxon>Neopterygii</taxon>
        <taxon>Teleostei</taxon>
        <taxon>Neoteleostei</taxon>
        <taxon>Acanthomorphata</taxon>
        <taxon>Anabantaria</taxon>
        <taxon>Synbranchiformes</taxon>
        <taxon>Synbranchidae</taxon>
        <taxon>Monopterus</taxon>
    </lineage>
</organism>
<evidence type="ECO:0000256" key="4">
    <source>
        <dbReference type="ARBA" id="ARBA00022777"/>
    </source>
</evidence>
<feature type="compositionally biased region" description="Basic and acidic residues" evidence="8">
    <location>
        <begin position="358"/>
        <end position="367"/>
    </location>
</feature>
<dbReference type="Proteomes" id="UP000261600">
    <property type="component" value="Unplaced"/>
</dbReference>
<sequence>MYIHIEKTLTSSSSTYRVRSFLGQGTFGTVVRCTRMSDMKTVAIKMIKNQGFYAEDAKEEVAILLKLKSLDSDKCNLVRWYQIRPIVQQITNALSHLKAVGIMHADLKMENVMFVNHQQEPYKVKVIDLGLACHMSAAKTGSYIQTCPYRSPEVILGLPLTGALDMCSLGCMAAFLYLSTLLYPGMYGYDMMRYIVDIQDCITSSWKLKTPERVRHETRIQPMETRRLKLRFLDAVLRHKRITHEDYADSAAKMNDVLLFVDMLKTMLELDAENFHPSKKVKRRCYASPTQNWIRSDVKKASVEGVRCRDVTIDHYRRLYYERMRDGKSSAGPSTSGSSTQTQTCTSPQTSQLGLKRKAADGEDVQPRKRSSVQFTSFTPAFGDPLPFLLADPLQCCQVGW</sequence>
<keyword evidence="5 6" id="KW-0067">ATP-binding</keyword>
<feature type="binding site" evidence="6">
    <location>
        <position position="45"/>
    </location>
    <ligand>
        <name>ATP</name>
        <dbReference type="ChEBI" id="CHEBI:30616"/>
    </ligand>
</feature>
<dbReference type="GO" id="GO:0007224">
    <property type="term" value="P:smoothened signaling pathway"/>
    <property type="evidence" value="ECO:0007669"/>
    <property type="project" value="TreeGrafter"/>
</dbReference>
<dbReference type="Ensembl" id="ENSMALT00000027971.1">
    <property type="protein sequence ID" value="ENSMALP00000027467.1"/>
    <property type="gene ID" value="ENSMALG00000019027.1"/>
</dbReference>
<evidence type="ECO:0000313" key="10">
    <source>
        <dbReference type="Ensembl" id="ENSMALP00000027467.1"/>
    </source>
</evidence>
<dbReference type="InterPro" id="IPR011009">
    <property type="entry name" value="Kinase-like_dom_sf"/>
</dbReference>
<dbReference type="InterPro" id="IPR017441">
    <property type="entry name" value="Protein_kinase_ATP_BS"/>
</dbReference>
<dbReference type="GO" id="GO:0003714">
    <property type="term" value="F:transcription corepressor activity"/>
    <property type="evidence" value="ECO:0007669"/>
    <property type="project" value="TreeGrafter"/>
</dbReference>
<dbReference type="GO" id="GO:0046332">
    <property type="term" value="F:SMAD binding"/>
    <property type="evidence" value="ECO:0007669"/>
    <property type="project" value="TreeGrafter"/>
</dbReference>
<evidence type="ECO:0000256" key="7">
    <source>
        <dbReference type="RuleBase" id="RU000304"/>
    </source>
</evidence>
<dbReference type="Gene3D" id="1.10.510.10">
    <property type="entry name" value="Transferase(Phosphotransferase) domain 1"/>
    <property type="match status" value="1"/>
</dbReference>
<dbReference type="GO" id="GO:0005524">
    <property type="term" value="F:ATP binding"/>
    <property type="evidence" value="ECO:0007669"/>
    <property type="project" value="UniProtKB-UniRule"/>
</dbReference>
<evidence type="ECO:0000256" key="6">
    <source>
        <dbReference type="PROSITE-ProRule" id="PRU10141"/>
    </source>
</evidence>
<dbReference type="GO" id="GO:0004713">
    <property type="term" value="F:protein tyrosine kinase activity"/>
    <property type="evidence" value="ECO:0007669"/>
    <property type="project" value="TreeGrafter"/>
</dbReference>
<evidence type="ECO:0000256" key="5">
    <source>
        <dbReference type="ARBA" id="ARBA00022840"/>
    </source>
</evidence>
<dbReference type="SUPFAM" id="SSF56112">
    <property type="entry name" value="Protein kinase-like (PK-like)"/>
    <property type="match status" value="1"/>
</dbReference>
<feature type="domain" description="Protein kinase" evidence="9">
    <location>
        <begin position="16"/>
        <end position="294"/>
    </location>
</feature>
<dbReference type="GO" id="GO:0042771">
    <property type="term" value="P:intrinsic apoptotic signaling pathway in response to DNA damage by p53 class mediator"/>
    <property type="evidence" value="ECO:0007669"/>
    <property type="project" value="TreeGrafter"/>
</dbReference>
<dbReference type="InterPro" id="IPR008271">
    <property type="entry name" value="Ser/Thr_kinase_AS"/>
</dbReference>
<dbReference type="STRING" id="43700.ENSMALP00000027467"/>
<protein>
    <recommendedName>
        <fullName evidence="9">Protein kinase domain-containing protein</fullName>
    </recommendedName>
</protein>
<dbReference type="PROSITE" id="PS50011">
    <property type="entry name" value="PROTEIN_KINASE_DOM"/>
    <property type="match status" value="1"/>
</dbReference>
<name>A0A3Q3R665_MONAL</name>
<evidence type="ECO:0000256" key="8">
    <source>
        <dbReference type="SAM" id="MobiDB-lite"/>
    </source>
</evidence>
<dbReference type="PROSITE" id="PS00108">
    <property type="entry name" value="PROTEIN_KINASE_ST"/>
    <property type="match status" value="1"/>
</dbReference>
<dbReference type="Gene3D" id="3.30.200.20">
    <property type="entry name" value="Phosphorylase Kinase, domain 1"/>
    <property type="match status" value="1"/>
</dbReference>
<reference evidence="10" key="1">
    <citation type="submission" date="2025-08" db="UniProtKB">
        <authorList>
            <consortium name="Ensembl"/>
        </authorList>
    </citation>
    <scope>IDENTIFICATION</scope>
</reference>
<feature type="compositionally biased region" description="Low complexity" evidence="8">
    <location>
        <begin position="329"/>
        <end position="352"/>
    </location>
</feature>
<dbReference type="GO" id="GO:0003713">
    <property type="term" value="F:transcription coactivator activity"/>
    <property type="evidence" value="ECO:0007669"/>
    <property type="project" value="TreeGrafter"/>
</dbReference>
<evidence type="ECO:0000256" key="1">
    <source>
        <dbReference type="ARBA" id="ARBA00022527"/>
    </source>
</evidence>
<dbReference type="SMART" id="SM00220">
    <property type="entry name" value="S_TKc"/>
    <property type="match status" value="1"/>
</dbReference>
<dbReference type="GO" id="GO:0016605">
    <property type="term" value="C:PML body"/>
    <property type="evidence" value="ECO:0007669"/>
    <property type="project" value="TreeGrafter"/>
</dbReference>
<dbReference type="InterPro" id="IPR000719">
    <property type="entry name" value="Prot_kinase_dom"/>
</dbReference>
<reference evidence="10" key="2">
    <citation type="submission" date="2025-09" db="UniProtKB">
        <authorList>
            <consortium name="Ensembl"/>
        </authorList>
    </citation>
    <scope>IDENTIFICATION</scope>
</reference>
<comment type="similarity">
    <text evidence="7">Belongs to the protein kinase superfamily.</text>
</comment>
<keyword evidence="1 7" id="KW-0723">Serine/threonine-protein kinase</keyword>
<feature type="region of interest" description="Disordered" evidence="8">
    <location>
        <begin position="326"/>
        <end position="372"/>
    </location>
</feature>
<dbReference type="PANTHER" id="PTHR24058">
    <property type="entry name" value="DUAL SPECIFICITY PROTEIN KINASE"/>
    <property type="match status" value="1"/>
</dbReference>
<dbReference type="GO" id="GO:0045944">
    <property type="term" value="P:positive regulation of transcription by RNA polymerase II"/>
    <property type="evidence" value="ECO:0007669"/>
    <property type="project" value="TreeGrafter"/>
</dbReference>
<keyword evidence="11" id="KW-1185">Reference proteome</keyword>
<evidence type="ECO:0000313" key="11">
    <source>
        <dbReference type="Proteomes" id="UP000261600"/>
    </source>
</evidence>